<dbReference type="InterPro" id="IPR050155">
    <property type="entry name" value="HAD-like_hydrolase_sf"/>
</dbReference>
<accession>A0ABQ2I4Y3</accession>
<comment type="caution">
    <text evidence="1">The sequence shown here is derived from an EMBL/GenBank/DDBJ whole genome shotgun (WGS) entry which is preliminary data.</text>
</comment>
<dbReference type="InterPro" id="IPR023214">
    <property type="entry name" value="HAD_sf"/>
</dbReference>
<organism evidence="1 2">
    <name type="scientific">Lentzea pudingi</name>
    <dbReference type="NCBI Taxonomy" id="1789439"/>
    <lineage>
        <taxon>Bacteria</taxon>
        <taxon>Bacillati</taxon>
        <taxon>Actinomycetota</taxon>
        <taxon>Actinomycetes</taxon>
        <taxon>Pseudonocardiales</taxon>
        <taxon>Pseudonocardiaceae</taxon>
        <taxon>Lentzea</taxon>
    </lineage>
</organism>
<sequence>MTRSQSPTDDPSILRDTLAGIDALLLDFDGPVCSVFAGFPAPVVADQLREVLHEGMHGPLPTDIEKTVDPFEVFKYAALLGTYEARFLEAALTAHEVEAVKTAQPTPGAIEAIRKWHNSGRPIAIVSNNSTIAIEAYLSLQDTSSGISIFGRDSFDPEDLKPNPKRVLDAISLLGIQNDQCVLVGDSVSDVLAANAAGVKCIAYANRPHKTKDLLDAGPSCIITDMRSIVKSIG</sequence>
<dbReference type="GO" id="GO:0016787">
    <property type="term" value="F:hydrolase activity"/>
    <property type="evidence" value="ECO:0007669"/>
    <property type="project" value="UniProtKB-KW"/>
</dbReference>
<name>A0ABQ2I4Y3_9PSEU</name>
<dbReference type="Gene3D" id="3.40.50.1000">
    <property type="entry name" value="HAD superfamily/HAD-like"/>
    <property type="match status" value="1"/>
</dbReference>
<evidence type="ECO:0000313" key="1">
    <source>
        <dbReference type="EMBL" id="GGM99672.1"/>
    </source>
</evidence>
<evidence type="ECO:0000313" key="2">
    <source>
        <dbReference type="Proteomes" id="UP000597656"/>
    </source>
</evidence>
<dbReference type="InterPro" id="IPR036412">
    <property type="entry name" value="HAD-like_sf"/>
</dbReference>
<dbReference type="PANTHER" id="PTHR43434:SF1">
    <property type="entry name" value="PHOSPHOGLYCOLATE PHOSPHATASE"/>
    <property type="match status" value="1"/>
</dbReference>
<keyword evidence="2" id="KW-1185">Reference proteome</keyword>
<dbReference type="EMBL" id="BMNC01000005">
    <property type="protein sequence ID" value="GGM99672.1"/>
    <property type="molecule type" value="Genomic_DNA"/>
</dbReference>
<protein>
    <submittedName>
        <fullName evidence="1">Hydrolase</fullName>
    </submittedName>
</protein>
<dbReference type="Proteomes" id="UP000597656">
    <property type="component" value="Unassembled WGS sequence"/>
</dbReference>
<dbReference type="Pfam" id="PF00702">
    <property type="entry name" value="Hydrolase"/>
    <property type="match status" value="1"/>
</dbReference>
<dbReference type="RefSeq" id="WP_189156496.1">
    <property type="nucleotide sequence ID" value="NZ_BMNC01000005.1"/>
</dbReference>
<dbReference type="CDD" id="cd01427">
    <property type="entry name" value="HAD_like"/>
    <property type="match status" value="1"/>
</dbReference>
<reference evidence="2" key="1">
    <citation type="journal article" date="2019" name="Int. J. Syst. Evol. Microbiol.">
        <title>The Global Catalogue of Microorganisms (GCM) 10K type strain sequencing project: providing services to taxonomists for standard genome sequencing and annotation.</title>
        <authorList>
            <consortium name="The Broad Institute Genomics Platform"/>
            <consortium name="The Broad Institute Genome Sequencing Center for Infectious Disease"/>
            <person name="Wu L."/>
            <person name="Ma J."/>
        </authorList>
    </citation>
    <scope>NUCLEOTIDE SEQUENCE [LARGE SCALE GENOMIC DNA]</scope>
    <source>
        <strain evidence="2">CGMCC 4.7319</strain>
    </source>
</reference>
<dbReference type="NCBIfam" id="TIGR01549">
    <property type="entry name" value="HAD-SF-IA-v1"/>
    <property type="match status" value="1"/>
</dbReference>
<dbReference type="PANTHER" id="PTHR43434">
    <property type="entry name" value="PHOSPHOGLYCOLATE PHOSPHATASE"/>
    <property type="match status" value="1"/>
</dbReference>
<gene>
    <name evidence="1" type="ORF">GCM10011609_42550</name>
</gene>
<proteinExistence type="predicted"/>
<keyword evidence="1" id="KW-0378">Hydrolase</keyword>
<dbReference type="SUPFAM" id="SSF56784">
    <property type="entry name" value="HAD-like"/>
    <property type="match status" value="1"/>
</dbReference>
<dbReference type="InterPro" id="IPR006439">
    <property type="entry name" value="HAD-SF_hydro_IA"/>
</dbReference>